<comment type="similarity">
    <text evidence="1 6">Belongs to the iron/manganese superoxide dismutase family.</text>
</comment>
<keyword evidence="11" id="KW-1185">Reference proteome</keyword>
<dbReference type="EC" id="1.15.1.1" evidence="2 6"/>
<feature type="binding site" evidence="5">
    <location>
        <position position="53"/>
    </location>
    <ligand>
        <name>Mn(2+)</name>
        <dbReference type="ChEBI" id="CHEBI:29035"/>
    </ligand>
</feature>
<evidence type="ECO:0000256" key="4">
    <source>
        <dbReference type="ARBA" id="ARBA00023002"/>
    </source>
</evidence>
<sequence length="234" mass="25289">MRVVSLLAAACLATFAIAPAAAADTAAPFSLPDLPYAANALEPAIDAKTMEIHHGRHHKSYVDNLNGKVAEFPALANAAIEDLMANVSSYDTAVRNNGGGHYNHSLFWTVMAAPGTGGAPSAALRARIDRDFGSDAKFREAFNEAAKTQFGSGWAWLIVKPDGSLAVTGTPNQDNPLMDVVDTRGTPVLGLDVWEHAYYLQYQNKRPDYVGAWWDVVNWNEVNRRFEAATASAR</sequence>
<dbReference type="SUPFAM" id="SSF54719">
    <property type="entry name" value="Fe,Mn superoxide dismutase (SOD), C-terminal domain"/>
    <property type="match status" value="1"/>
</dbReference>
<reference evidence="10 11" key="1">
    <citation type="submission" date="2020-07" db="EMBL/GenBank/DDBJ databases">
        <title>isolation of Luteimonas sp. SJ-16.</title>
        <authorList>
            <person name="Huang X.-X."/>
            <person name="Xu L."/>
            <person name="Sun J.-Q."/>
        </authorList>
    </citation>
    <scope>NUCLEOTIDE SEQUENCE [LARGE SCALE GENOMIC DNA]</scope>
    <source>
        <strain evidence="10 11">SJ-16</strain>
    </source>
</reference>
<dbReference type="PANTHER" id="PTHR43595:SF2">
    <property type="entry name" value="SMALL RIBOSOMAL SUBUNIT PROTEIN MS42"/>
    <property type="match status" value="1"/>
</dbReference>
<evidence type="ECO:0000256" key="6">
    <source>
        <dbReference type="RuleBase" id="RU000414"/>
    </source>
</evidence>
<dbReference type="GO" id="GO:0004784">
    <property type="term" value="F:superoxide dismutase activity"/>
    <property type="evidence" value="ECO:0007669"/>
    <property type="project" value="UniProtKB-EC"/>
</dbReference>
<dbReference type="Gene3D" id="1.10.287.990">
    <property type="entry name" value="Fe,Mn superoxide dismutase (SOD) domain"/>
    <property type="match status" value="1"/>
</dbReference>
<feature type="binding site" evidence="5">
    <location>
        <position position="104"/>
    </location>
    <ligand>
        <name>Mn(2+)</name>
        <dbReference type="ChEBI" id="CHEBI:29035"/>
    </ligand>
</feature>
<accession>A0A7Z0TUR5</accession>
<organism evidence="10 11">
    <name type="scientific">Luteimonas deserti</name>
    <dbReference type="NCBI Taxonomy" id="2752306"/>
    <lineage>
        <taxon>Bacteria</taxon>
        <taxon>Pseudomonadati</taxon>
        <taxon>Pseudomonadota</taxon>
        <taxon>Gammaproteobacteria</taxon>
        <taxon>Lysobacterales</taxon>
        <taxon>Lysobacteraceae</taxon>
        <taxon>Luteimonas</taxon>
    </lineage>
</organism>
<name>A0A7Z0TUR5_9GAMM</name>
<dbReference type="RefSeq" id="WP_180543208.1">
    <property type="nucleotide sequence ID" value="NZ_JACCJZ010000004.1"/>
</dbReference>
<dbReference type="Proteomes" id="UP000589896">
    <property type="component" value="Unassembled WGS sequence"/>
</dbReference>
<evidence type="ECO:0000259" key="8">
    <source>
        <dbReference type="Pfam" id="PF00081"/>
    </source>
</evidence>
<dbReference type="FunFam" id="1.10.287.990:FF:000001">
    <property type="entry name" value="Superoxide dismutase"/>
    <property type="match status" value="1"/>
</dbReference>
<keyword evidence="7" id="KW-0732">Signal</keyword>
<dbReference type="InterPro" id="IPR019833">
    <property type="entry name" value="Mn/Fe_SOD_BS"/>
</dbReference>
<dbReference type="InterPro" id="IPR036324">
    <property type="entry name" value="Mn/Fe_SOD_N_sf"/>
</dbReference>
<dbReference type="InterPro" id="IPR001189">
    <property type="entry name" value="Mn/Fe_SOD"/>
</dbReference>
<feature type="binding site" evidence="5">
    <location>
        <position position="192"/>
    </location>
    <ligand>
        <name>Mn(2+)</name>
        <dbReference type="ChEBI" id="CHEBI:29035"/>
    </ligand>
</feature>
<evidence type="ECO:0000313" key="10">
    <source>
        <dbReference type="EMBL" id="NYZ61444.1"/>
    </source>
</evidence>
<evidence type="ECO:0000256" key="5">
    <source>
        <dbReference type="PIRSR" id="PIRSR000349-1"/>
    </source>
</evidence>
<dbReference type="GO" id="GO:0030145">
    <property type="term" value="F:manganese ion binding"/>
    <property type="evidence" value="ECO:0007669"/>
    <property type="project" value="UniProtKB-ARBA"/>
</dbReference>
<dbReference type="EMBL" id="JACCJZ010000004">
    <property type="protein sequence ID" value="NYZ61444.1"/>
    <property type="molecule type" value="Genomic_DNA"/>
</dbReference>
<dbReference type="GO" id="GO:0005737">
    <property type="term" value="C:cytoplasm"/>
    <property type="evidence" value="ECO:0007669"/>
    <property type="project" value="TreeGrafter"/>
</dbReference>
<gene>
    <name evidence="10" type="ORF">H0E82_01515</name>
</gene>
<keyword evidence="3 5" id="KW-0479">Metal-binding</keyword>
<dbReference type="Gene3D" id="3.55.40.20">
    <property type="entry name" value="Iron/manganese superoxide dismutase, C-terminal domain"/>
    <property type="match status" value="1"/>
</dbReference>
<evidence type="ECO:0000259" key="9">
    <source>
        <dbReference type="Pfam" id="PF02777"/>
    </source>
</evidence>
<feature type="signal peptide" evidence="7">
    <location>
        <begin position="1"/>
        <end position="22"/>
    </location>
</feature>
<dbReference type="InterPro" id="IPR036314">
    <property type="entry name" value="SOD_C_sf"/>
</dbReference>
<evidence type="ECO:0000313" key="11">
    <source>
        <dbReference type="Proteomes" id="UP000589896"/>
    </source>
</evidence>
<feature type="domain" description="Manganese/iron superoxide dismutase N-terminal" evidence="8">
    <location>
        <begin position="29"/>
        <end position="112"/>
    </location>
</feature>
<evidence type="ECO:0000256" key="2">
    <source>
        <dbReference type="ARBA" id="ARBA00012682"/>
    </source>
</evidence>
<feature type="chain" id="PRO_5031275579" description="Superoxide dismutase" evidence="7">
    <location>
        <begin position="23"/>
        <end position="234"/>
    </location>
</feature>
<feature type="binding site" evidence="5">
    <location>
        <position position="196"/>
    </location>
    <ligand>
        <name>Mn(2+)</name>
        <dbReference type="ChEBI" id="CHEBI:29035"/>
    </ligand>
</feature>
<feature type="domain" description="Manganese/iron superoxide dismutase C-terminal" evidence="9">
    <location>
        <begin position="120"/>
        <end position="225"/>
    </location>
</feature>
<dbReference type="Pfam" id="PF02777">
    <property type="entry name" value="Sod_Fe_C"/>
    <property type="match status" value="1"/>
</dbReference>
<dbReference type="FunFam" id="3.55.40.20:FF:000001">
    <property type="entry name" value="Superoxide dismutase"/>
    <property type="match status" value="1"/>
</dbReference>
<keyword evidence="4 6" id="KW-0560">Oxidoreductase</keyword>
<evidence type="ECO:0000256" key="1">
    <source>
        <dbReference type="ARBA" id="ARBA00008714"/>
    </source>
</evidence>
<comment type="catalytic activity">
    <reaction evidence="6">
        <text>2 superoxide + 2 H(+) = H2O2 + O2</text>
        <dbReference type="Rhea" id="RHEA:20696"/>
        <dbReference type="ChEBI" id="CHEBI:15378"/>
        <dbReference type="ChEBI" id="CHEBI:15379"/>
        <dbReference type="ChEBI" id="CHEBI:16240"/>
        <dbReference type="ChEBI" id="CHEBI:18421"/>
        <dbReference type="EC" id="1.15.1.1"/>
    </reaction>
</comment>
<dbReference type="Pfam" id="PF00081">
    <property type="entry name" value="Sod_Fe_N"/>
    <property type="match status" value="1"/>
</dbReference>
<dbReference type="InterPro" id="IPR019832">
    <property type="entry name" value="Mn/Fe_SOD_C"/>
</dbReference>
<dbReference type="SUPFAM" id="SSF46609">
    <property type="entry name" value="Fe,Mn superoxide dismutase (SOD), N-terminal domain"/>
    <property type="match status" value="1"/>
</dbReference>
<dbReference type="InterPro" id="IPR019831">
    <property type="entry name" value="Mn/Fe_SOD_N"/>
</dbReference>
<comment type="caution">
    <text evidence="10">The sequence shown here is derived from an EMBL/GenBank/DDBJ whole genome shotgun (WGS) entry which is preliminary data.</text>
</comment>
<dbReference type="PRINTS" id="PR01703">
    <property type="entry name" value="MNSODISMTASE"/>
</dbReference>
<evidence type="ECO:0000256" key="3">
    <source>
        <dbReference type="ARBA" id="ARBA00022723"/>
    </source>
</evidence>
<dbReference type="PIRSF" id="PIRSF000349">
    <property type="entry name" value="SODismutase"/>
    <property type="match status" value="1"/>
</dbReference>
<evidence type="ECO:0000256" key="7">
    <source>
        <dbReference type="SAM" id="SignalP"/>
    </source>
</evidence>
<dbReference type="AlphaFoldDB" id="A0A7Z0TUR5"/>
<proteinExistence type="inferred from homology"/>
<comment type="function">
    <text evidence="6">Destroys radicals which are normally produced within the cells and which are toxic to biological systems.</text>
</comment>
<protein>
    <recommendedName>
        <fullName evidence="2 6">Superoxide dismutase</fullName>
        <ecNumber evidence="2 6">1.15.1.1</ecNumber>
    </recommendedName>
</protein>
<dbReference type="PANTHER" id="PTHR43595">
    <property type="entry name" value="37S RIBOSOMAL PROTEIN S26, MITOCHONDRIAL"/>
    <property type="match status" value="1"/>
</dbReference>
<dbReference type="PROSITE" id="PS00088">
    <property type="entry name" value="SOD_MN"/>
    <property type="match status" value="1"/>
</dbReference>